<dbReference type="InterPro" id="IPR008914">
    <property type="entry name" value="PEBP"/>
</dbReference>
<comment type="caution">
    <text evidence="2">The sequence shown here is derived from an EMBL/GenBank/DDBJ whole genome shotgun (WGS) entry which is preliminary data.</text>
</comment>
<keyword evidence="1" id="KW-0732">Signal</keyword>
<feature type="chain" id="PRO_5044842257" description="Phosphatidylethanolamine-binding protein" evidence="1">
    <location>
        <begin position="31"/>
        <end position="209"/>
    </location>
</feature>
<evidence type="ECO:0000313" key="2">
    <source>
        <dbReference type="EMBL" id="KAL3699673.1"/>
    </source>
</evidence>
<dbReference type="InterPro" id="IPR035810">
    <property type="entry name" value="PEBP_euk"/>
</dbReference>
<dbReference type="PANTHER" id="PTHR11362:SF150">
    <property type="match status" value="1"/>
</dbReference>
<feature type="signal peptide" evidence="1">
    <location>
        <begin position="1"/>
        <end position="30"/>
    </location>
</feature>
<evidence type="ECO:0000313" key="3">
    <source>
        <dbReference type="Proteomes" id="UP001633002"/>
    </source>
</evidence>
<evidence type="ECO:0008006" key="4">
    <source>
        <dbReference type="Google" id="ProtNLM"/>
    </source>
</evidence>
<dbReference type="Pfam" id="PF01161">
    <property type="entry name" value="PBP"/>
    <property type="match status" value="1"/>
</dbReference>
<accession>A0ABD3I7K2</accession>
<name>A0ABD3I7K2_9MARC</name>
<dbReference type="EMBL" id="JBJQOH010000001">
    <property type="protein sequence ID" value="KAL3699673.1"/>
    <property type="molecule type" value="Genomic_DNA"/>
</dbReference>
<dbReference type="AlphaFoldDB" id="A0ABD3I7K2"/>
<dbReference type="Proteomes" id="UP001633002">
    <property type="component" value="Unassembled WGS sequence"/>
</dbReference>
<dbReference type="PANTHER" id="PTHR11362">
    <property type="entry name" value="PHOSPHATIDYLETHANOLAMINE-BINDING PROTEIN"/>
    <property type="match status" value="1"/>
</dbReference>
<dbReference type="SUPFAM" id="SSF49777">
    <property type="entry name" value="PEBP-like"/>
    <property type="match status" value="1"/>
</dbReference>
<evidence type="ECO:0000256" key="1">
    <source>
        <dbReference type="SAM" id="SignalP"/>
    </source>
</evidence>
<gene>
    <name evidence="2" type="ORF">R1sor_017695</name>
</gene>
<reference evidence="2 3" key="1">
    <citation type="submission" date="2024-09" db="EMBL/GenBank/DDBJ databases">
        <title>Chromosome-scale assembly of Riccia sorocarpa.</title>
        <authorList>
            <person name="Paukszto L."/>
        </authorList>
    </citation>
    <scope>NUCLEOTIDE SEQUENCE [LARGE SCALE GENOMIC DNA]</scope>
    <source>
        <strain evidence="2">LP-2024</strain>
        <tissue evidence="2">Aerial parts of the thallus</tissue>
    </source>
</reference>
<keyword evidence="3" id="KW-1185">Reference proteome</keyword>
<protein>
    <recommendedName>
        <fullName evidence="4">Phosphatidylethanolamine-binding protein</fullName>
    </recommendedName>
</protein>
<proteinExistence type="predicted"/>
<sequence>MANKTRSRRNLQCGLLFAIPILDFVLGARAVDYASQLANDVETVLSPYVDSYGAPSAEVTVVYASVGKVQLGKLYTRNDTAVPPLVHVQGDAIDERRFYSLVTVDPDASGPANFTARNILHWLVVNIPGKKITSTPNITEIGDEAAPYRPPTPRIGTHRYIFLLFEQGRRKINPPLYPRALFSIRNFTGTFNLGWPLGGTLFRASFDDQ</sequence>
<dbReference type="InterPro" id="IPR036610">
    <property type="entry name" value="PEBP-like_sf"/>
</dbReference>
<dbReference type="CDD" id="cd00866">
    <property type="entry name" value="PEBP_euk"/>
    <property type="match status" value="1"/>
</dbReference>
<dbReference type="Gene3D" id="3.90.280.10">
    <property type="entry name" value="PEBP-like"/>
    <property type="match status" value="1"/>
</dbReference>
<organism evidence="2 3">
    <name type="scientific">Riccia sorocarpa</name>
    <dbReference type="NCBI Taxonomy" id="122646"/>
    <lineage>
        <taxon>Eukaryota</taxon>
        <taxon>Viridiplantae</taxon>
        <taxon>Streptophyta</taxon>
        <taxon>Embryophyta</taxon>
        <taxon>Marchantiophyta</taxon>
        <taxon>Marchantiopsida</taxon>
        <taxon>Marchantiidae</taxon>
        <taxon>Marchantiales</taxon>
        <taxon>Ricciaceae</taxon>
        <taxon>Riccia</taxon>
    </lineage>
</organism>